<dbReference type="InterPro" id="IPR055560">
    <property type="entry name" value="DUF7136"/>
</dbReference>
<dbReference type="AlphaFoldDB" id="T0M3N1"/>
<evidence type="ECO:0000259" key="1">
    <source>
        <dbReference type="Pfam" id="PF23584"/>
    </source>
</evidence>
<dbReference type="OrthoDB" id="4490227at2759"/>
<proteinExistence type="predicted"/>
<name>T0M3N1_COLGC</name>
<feature type="domain" description="DUF7136" evidence="1">
    <location>
        <begin position="76"/>
        <end position="272"/>
    </location>
</feature>
<evidence type="ECO:0000313" key="3">
    <source>
        <dbReference type="Proteomes" id="UP000015530"/>
    </source>
</evidence>
<protein>
    <recommendedName>
        <fullName evidence="1">DUF7136 domain-containing protein</fullName>
    </recommendedName>
</protein>
<reference evidence="3" key="1">
    <citation type="journal article" date="2013" name="Mol. Plant Microbe Interact.">
        <title>Global aspects of pacC regulation of pathogenicity genes in Colletotrichum gloeosporioides as revealed by transcriptome analysis.</title>
        <authorList>
            <person name="Alkan N."/>
            <person name="Meng X."/>
            <person name="Friedlander G."/>
            <person name="Reuveni E."/>
            <person name="Sukno S."/>
            <person name="Sherman A."/>
            <person name="Thon M."/>
            <person name="Fluhr R."/>
            <person name="Prusky D."/>
        </authorList>
    </citation>
    <scope>NUCLEOTIDE SEQUENCE [LARGE SCALE GENOMIC DNA]</scope>
    <source>
        <strain evidence="3">Cg-14</strain>
    </source>
</reference>
<accession>T0M3N1</accession>
<comment type="caution">
    <text evidence="2">The sequence shown here is derived from an EMBL/GenBank/DDBJ whole genome shotgun (WGS) entry which is preliminary data.</text>
</comment>
<gene>
    <name evidence="2" type="ORF">CGLO_01614</name>
</gene>
<sequence>MVTWVAFFAAGRYNYTTLGRQLATATLNPQFSQLCIKVSYKAETGSNRLAMRMIHPAYVGSALILLSRLLAICAASPADVEVDLVFPVANETYKHSWPFPIIFAVRNASQLCQENDEIAPFVMHWTIDRYPDETDFRNSGRNFGTEKWESLAKPGPRSDDGVHMVFGSPNSNMINGTQRVFLLEYATFLSWACPPNHSMPLRPVYASEQITFYLDSESTRLPDFAHMASSCPVPITNFEFTDLEHSLGERCMKMAPTREADSCGLKQNEEDLASRTRTGRLRLTSREVQTGRGLTLKASMSVLASVIAIGSM</sequence>
<dbReference type="HOGENOM" id="CLU_891395_0_0_1"/>
<dbReference type="EMBL" id="AMYD01000342">
    <property type="protein sequence ID" value="EQB58166.1"/>
    <property type="molecule type" value="Genomic_DNA"/>
</dbReference>
<evidence type="ECO:0000313" key="2">
    <source>
        <dbReference type="EMBL" id="EQB58166.1"/>
    </source>
</evidence>
<dbReference type="Pfam" id="PF23584">
    <property type="entry name" value="DUF7136"/>
    <property type="match status" value="1"/>
</dbReference>
<organism evidence="2 3">
    <name type="scientific">Colletotrichum gloeosporioides (strain Cg-14)</name>
    <name type="common">Anthracnose fungus</name>
    <name type="synonym">Glomerella cingulata</name>
    <dbReference type="NCBI Taxonomy" id="1237896"/>
    <lineage>
        <taxon>Eukaryota</taxon>
        <taxon>Fungi</taxon>
        <taxon>Dikarya</taxon>
        <taxon>Ascomycota</taxon>
        <taxon>Pezizomycotina</taxon>
        <taxon>Sordariomycetes</taxon>
        <taxon>Hypocreomycetidae</taxon>
        <taxon>Glomerellales</taxon>
        <taxon>Glomerellaceae</taxon>
        <taxon>Colletotrichum</taxon>
        <taxon>Colletotrichum gloeosporioides species complex</taxon>
    </lineage>
</organism>
<dbReference type="Proteomes" id="UP000015530">
    <property type="component" value="Unassembled WGS sequence"/>
</dbReference>